<evidence type="ECO:0000313" key="1">
    <source>
        <dbReference type="EMBL" id="SDL28787.1"/>
    </source>
</evidence>
<dbReference type="Gene3D" id="2.60.40.10">
    <property type="entry name" value="Immunoglobulins"/>
    <property type="match status" value="1"/>
</dbReference>
<organism evidence="1 2">
    <name type="scientific">Lacicoccus qingdaonensis</name>
    <dbReference type="NCBI Taxonomy" id="576118"/>
    <lineage>
        <taxon>Bacteria</taxon>
        <taxon>Bacillati</taxon>
        <taxon>Bacillota</taxon>
        <taxon>Bacilli</taxon>
        <taxon>Bacillales</taxon>
        <taxon>Salinicoccaceae</taxon>
        <taxon>Lacicoccus</taxon>
    </lineage>
</organism>
<gene>
    <name evidence="1" type="ORF">SAMN05216216_1383</name>
</gene>
<proteinExistence type="predicted"/>
<dbReference type="EMBL" id="FNFY01000038">
    <property type="protein sequence ID" value="SDL28787.1"/>
    <property type="molecule type" value="Genomic_DNA"/>
</dbReference>
<keyword evidence="2" id="KW-1185">Reference proteome</keyword>
<dbReference type="Proteomes" id="UP000199008">
    <property type="component" value="Unassembled WGS sequence"/>
</dbReference>
<evidence type="ECO:0000313" key="2">
    <source>
        <dbReference type="Proteomes" id="UP000199008"/>
    </source>
</evidence>
<reference evidence="2" key="1">
    <citation type="submission" date="2016-10" db="EMBL/GenBank/DDBJ databases">
        <authorList>
            <person name="Varghese N."/>
            <person name="Submissions S."/>
        </authorList>
    </citation>
    <scope>NUCLEOTIDE SEQUENCE [LARGE SCALE GENOMIC DNA]</scope>
    <source>
        <strain evidence="2">CGMCC 1.8895</strain>
    </source>
</reference>
<dbReference type="InterPro" id="IPR013783">
    <property type="entry name" value="Ig-like_fold"/>
</dbReference>
<evidence type="ECO:0008006" key="3">
    <source>
        <dbReference type="Google" id="ProtNLM"/>
    </source>
</evidence>
<accession>A0A1G9IUB9</accession>
<dbReference type="OrthoDB" id="2390047at2"/>
<dbReference type="AlphaFoldDB" id="A0A1G9IUB9"/>
<name>A0A1G9IUB9_9BACL</name>
<protein>
    <recommendedName>
        <fullName evidence="3">Bacterial Ig domain-containing protein</fullName>
    </recommendedName>
</protein>
<dbReference type="RefSeq" id="WP_092988112.1">
    <property type="nucleotide sequence ID" value="NZ_FNFY01000038.1"/>
</dbReference>
<sequence length="135" mass="14468">MNNRNAQDDSSINGFFTKIVSLMFVCSVFVSSADVAPAQARVDSDAAGEKENIVLDEVYLESNIVSSEYTSVFGSTLPNAQIEVIYPDGRTFTTTADAGGHYSLNGLPLLEEGDAVDITASAGKVKMSEHLQLNR</sequence>